<organism evidence="1 2">
    <name type="scientific">Pseudomonas kilonensis</name>
    <dbReference type="NCBI Taxonomy" id="132476"/>
    <lineage>
        <taxon>Bacteria</taxon>
        <taxon>Pseudomonadati</taxon>
        <taxon>Pseudomonadota</taxon>
        <taxon>Gammaproteobacteria</taxon>
        <taxon>Pseudomonadales</taxon>
        <taxon>Pseudomonadaceae</taxon>
        <taxon>Pseudomonas</taxon>
    </lineage>
</organism>
<sequence>MAKAKIVKAPIPQCGFYGATIKNTRLDQRSTLEETMINLATALGMPVIHKALTGQDSYIYEPQGKGFYYSYQSASNTILELSRDVALKAATDLKKAALDRKAARDAKSSETAVHDR</sequence>
<protein>
    <submittedName>
        <fullName evidence="1">Uncharacterized protein</fullName>
    </submittedName>
</protein>
<proteinExistence type="predicted"/>
<dbReference type="Proteomes" id="UP000033662">
    <property type="component" value="Unassembled WGS sequence"/>
</dbReference>
<comment type="caution">
    <text evidence="1">The sequence shown here is derived from an EMBL/GenBank/DDBJ whole genome shotgun (WGS) entry which is preliminary data.</text>
</comment>
<reference evidence="1 2" key="1">
    <citation type="submission" date="2015-03" db="EMBL/GenBank/DDBJ databases">
        <title>Pseudomonas fluorescens 1855-344 Genome sequencing and assembly.</title>
        <authorList>
            <person name="Eng W.W.H."/>
            <person name="Gan H.M."/>
            <person name="Savka M.A."/>
        </authorList>
    </citation>
    <scope>NUCLEOTIDE SEQUENCE [LARGE SCALE GENOMIC DNA]</scope>
    <source>
        <strain evidence="1 2">1855-344</strain>
    </source>
</reference>
<dbReference type="AlphaFoldDB" id="A0A0F4XJM6"/>
<name>A0A0F4XJM6_9PSED</name>
<dbReference type="EMBL" id="JZXC01000021">
    <property type="protein sequence ID" value="KKA06035.1"/>
    <property type="molecule type" value="Genomic_DNA"/>
</dbReference>
<dbReference type="OrthoDB" id="7031533at2"/>
<dbReference type="PATRIC" id="fig|132476.4.peg.2672"/>
<evidence type="ECO:0000313" key="2">
    <source>
        <dbReference type="Proteomes" id="UP000033662"/>
    </source>
</evidence>
<accession>A0A0F4XJM6</accession>
<gene>
    <name evidence="1" type="ORF">VP02_20185</name>
</gene>
<evidence type="ECO:0000313" key="1">
    <source>
        <dbReference type="EMBL" id="KKA06035.1"/>
    </source>
</evidence>